<reference evidence="2 3" key="1">
    <citation type="journal article" date="2017" name="Int. J. Syst. Evol. Microbiol.">
        <title>Jeotgalibaca porci sp. nov. and Jeotgalibaca arthritidis sp. nov., isolated from pigs, and emended description of the genus Jeotgalibaca.</title>
        <authorList>
            <person name="Zamora L."/>
            <person name="Perez-Sancho M."/>
            <person name="Dominguez L."/>
            <person name="Fernandez-Garayzabal J.F."/>
            <person name="Vela A.I."/>
        </authorList>
    </citation>
    <scope>NUCLEOTIDE SEQUENCE [LARGE SCALE GENOMIC DNA]</scope>
    <source>
        <strain evidence="2 3">CECT 9157</strain>
    </source>
</reference>
<dbReference type="RefSeq" id="WP_111937909.1">
    <property type="nucleotide sequence ID" value="NZ_CP049740.1"/>
</dbReference>
<name>A0A6G7K8T4_9LACT</name>
<evidence type="ECO:0000313" key="3">
    <source>
        <dbReference type="Proteomes" id="UP000501451"/>
    </source>
</evidence>
<gene>
    <name evidence="2" type="ORF">G7057_03685</name>
</gene>
<dbReference type="KEGG" id="jar:G7057_03685"/>
<sequence>MRKVLIVSIILGATIMFIGCGSKVSEAYKDYISQAKVEIVNGDYDKALQFLTLAKDENTGDKVVDELSEQIDMYRKLEKWIWAAEDGNLTKDSYKSIEEQLEEANKFIKRKFESNLMIENIKIKIEDLSSAVDNAKEMQQQALEEEKRMQEEALETEKKIQKEMEVSSNISLEMYDDLDNKRFEEAYNKSFELETSLKALDSYGDYYERNRPLYSLISSSRKVYNGINKLNSEKESDSKFYNDLLNELNPIAEEQGAGELFVELLTVSENNGYHYHAIFKKENGNYIKYYRQVKGGFDFGFSNSDEFSALVDLLNLMNGDSTVNNEEAEWDPTWNAKPDGFN</sequence>
<dbReference type="Proteomes" id="UP000501451">
    <property type="component" value="Chromosome"/>
</dbReference>
<protein>
    <submittedName>
        <fullName evidence="2">Uncharacterized protein</fullName>
    </submittedName>
</protein>
<dbReference type="EMBL" id="CP049740">
    <property type="protein sequence ID" value="QII81666.1"/>
    <property type="molecule type" value="Genomic_DNA"/>
</dbReference>
<keyword evidence="3" id="KW-1185">Reference proteome</keyword>
<accession>A0A6G7K8T4</accession>
<dbReference type="PROSITE" id="PS51257">
    <property type="entry name" value="PROKAR_LIPOPROTEIN"/>
    <property type="match status" value="1"/>
</dbReference>
<organism evidence="2 3">
    <name type="scientific">Jeotgalibaca arthritidis</name>
    <dbReference type="NCBI Taxonomy" id="1868794"/>
    <lineage>
        <taxon>Bacteria</taxon>
        <taxon>Bacillati</taxon>
        <taxon>Bacillota</taxon>
        <taxon>Bacilli</taxon>
        <taxon>Lactobacillales</taxon>
        <taxon>Carnobacteriaceae</taxon>
        <taxon>Jeotgalibaca</taxon>
    </lineage>
</organism>
<feature type="coiled-coil region" evidence="1">
    <location>
        <begin position="118"/>
        <end position="163"/>
    </location>
</feature>
<proteinExistence type="predicted"/>
<evidence type="ECO:0000313" key="2">
    <source>
        <dbReference type="EMBL" id="QII81666.1"/>
    </source>
</evidence>
<keyword evidence="1" id="KW-0175">Coiled coil</keyword>
<evidence type="ECO:0000256" key="1">
    <source>
        <dbReference type="SAM" id="Coils"/>
    </source>
</evidence>
<dbReference type="AlphaFoldDB" id="A0A6G7K8T4"/>